<name>A0A4V3RRL5_9ACTN</name>
<evidence type="ECO:0000256" key="1">
    <source>
        <dbReference type="ARBA" id="ARBA00023121"/>
    </source>
</evidence>
<keyword evidence="3" id="KW-1185">Reference proteome</keyword>
<dbReference type="InterPro" id="IPR003797">
    <property type="entry name" value="DegV"/>
</dbReference>
<evidence type="ECO:0000313" key="3">
    <source>
        <dbReference type="Proteomes" id="UP000310263"/>
    </source>
</evidence>
<keyword evidence="1" id="KW-0446">Lipid-binding</keyword>
<organism evidence="2 3">
    <name type="scientific">Muricaecibacterium torontonense</name>
    <dbReference type="NCBI Taxonomy" id="3032871"/>
    <lineage>
        <taxon>Bacteria</taxon>
        <taxon>Bacillati</taxon>
        <taxon>Actinomycetota</taxon>
        <taxon>Coriobacteriia</taxon>
        <taxon>Coriobacteriales</taxon>
        <taxon>Atopobiaceae</taxon>
        <taxon>Muricaecibacterium</taxon>
    </lineage>
</organism>
<dbReference type="PANTHER" id="PTHR33434">
    <property type="entry name" value="DEGV DOMAIN-CONTAINING PROTEIN DR_1986-RELATED"/>
    <property type="match status" value="1"/>
</dbReference>
<dbReference type="InterPro" id="IPR043168">
    <property type="entry name" value="DegV_C"/>
</dbReference>
<proteinExistence type="predicted"/>
<accession>A0A4V3RRL5</accession>
<dbReference type="EMBL" id="SRYE01000001">
    <property type="protein sequence ID" value="TGY63350.1"/>
    <property type="molecule type" value="Genomic_DNA"/>
</dbReference>
<dbReference type="RefSeq" id="WP_136011977.1">
    <property type="nucleotide sequence ID" value="NZ_SRYE01000001.1"/>
</dbReference>
<dbReference type="Pfam" id="PF02645">
    <property type="entry name" value="DegV"/>
    <property type="match status" value="1"/>
</dbReference>
<protein>
    <submittedName>
        <fullName evidence="2">DegV family protein</fullName>
    </submittedName>
</protein>
<dbReference type="NCBIfam" id="TIGR00762">
    <property type="entry name" value="DegV"/>
    <property type="match status" value="1"/>
</dbReference>
<dbReference type="PANTHER" id="PTHR33434:SF2">
    <property type="entry name" value="FATTY ACID-BINDING PROTEIN TM_1468"/>
    <property type="match status" value="1"/>
</dbReference>
<dbReference type="PROSITE" id="PS51482">
    <property type="entry name" value="DEGV"/>
    <property type="match status" value="1"/>
</dbReference>
<dbReference type="InterPro" id="IPR050270">
    <property type="entry name" value="DegV_domain_contain"/>
</dbReference>
<gene>
    <name evidence="2" type="ORF">E5334_02290</name>
</gene>
<dbReference type="AlphaFoldDB" id="A0A4V3RRL5"/>
<dbReference type="SUPFAM" id="SSF82549">
    <property type="entry name" value="DAK1/DegV-like"/>
    <property type="match status" value="1"/>
</dbReference>
<sequence>MAIRIITDSASDLAPSTSLTVVPLTVTFGETSYLDGVDLSAHRFYELLVEGDQLPSTSQINPGTWDEAFREATAAGDEVVCITLSSKLSGTYQSACIAAEAYPTVHVVDSLNVTVGEGVLVRRALELAQAGLEADELVDALDAEKRSIRVVALLDTLEYLKRGGRVSGRAALVGTMLSIKPVVAVQDGLVEVIGKARGPKNGHNLLVREIQNGGGIDVSRPLATGFTGLDDRILRKYIQDAGWLWEDLVSEVPVYEVGSTIGTHAGPGAIAVAFFSQE</sequence>
<dbReference type="Gene3D" id="3.40.50.10170">
    <property type="match status" value="1"/>
</dbReference>
<reference evidence="2 3" key="1">
    <citation type="submission" date="2019-04" db="EMBL/GenBank/DDBJ databases">
        <title>Microbes associate with the intestines of laboratory mice.</title>
        <authorList>
            <person name="Navarre W."/>
            <person name="Wong E."/>
            <person name="Huang K."/>
            <person name="Tropini C."/>
            <person name="Ng K."/>
            <person name="Yu B."/>
        </authorList>
    </citation>
    <scope>NUCLEOTIDE SEQUENCE [LARGE SCALE GENOMIC DNA]</scope>
    <source>
        <strain evidence="2 3">NM07_P-09</strain>
    </source>
</reference>
<dbReference type="GO" id="GO:0008289">
    <property type="term" value="F:lipid binding"/>
    <property type="evidence" value="ECO:0007669"/>
    <property type="project" value="UniProtKB-KW"/>
</dbReference>
<dbReference type="OrthoDB" id="9760324at2"/>
<dbReference type="Gene3D" id="3.30.1180.10">
    <property type="match status" value="1"/>
</dbReference>
<evidence type="ECO:0000313" key="2">
    <source>
        <dbReference type="EMBL" id="TGY63350.1"/>
    </source>
</evidence>
<comment type="caution">
    <text evidence="2">The sequence shown here is derived from an EMBL/GenBank/DDBJ whole genome shotgun (WGS) entry which is preliminary data.</text>
</comment>
<dbReference type="Proteomes" id="UP000310263">
    <property type="component" value="Unassembled WGS sequence"/>
</dbReference>